<dbReference type="CDD" id="cd00055">
    <property type="entry name" value="EGF_Lam"/>
    <property type="match status" value="2"/>
</dbReference>
<dbReference type="GO" id="GO:0005576">
    <property type="term" value="C:extracellular region"/>
    <property type="evidence" value="ECO:0007669"/>
    <property type="project" value="TreeGrafter"/>
</dbReference>
<feature type="disulfide bond" evidence="6">
    <location>
        <begin position="632"/>
        <end position="644"/>
    </location>
</feature>
<evidence type="ECO:0000256" key="5">
    <source>
        <dbReference type="PROSITE-ProRule" id="PRU00076"/>
    </source>
</evidence>
<evidence type="ECO:0000256" key="8">
    <source>
        <dbReference type="SAM" id="MobiDB-lite"/>
    </source>
</evidence>
<dbReference type="InterPro" id="IPR006149">
    <property type="entry name" value="EB_dom"/>
</dbReference>
<dbReference type="PANTHER" id="PTHR10913:SF45">
    <property type="entry name" value="FOLLISTATIN, ISOFORM A-RELATED"/>
    <property type="match status" value="1"/>
</dbReference>
<feature type="coiled-coil region" evidence="7">
    <location>
        <begin position="1388"/>
        <end position="1415"/>
    </location>
</feature>
<dbReference type="Gene3D" id="2.60.120.200">
    <property type="match status" value="3"/>
</dbReference>
<reference evidence="15" key="1">
    <citation type="journal article" date="2021" name="Mol. Ecol. Resour.">
        <title>Apolygus lucorum genome provides insights into omnivorousness and mesophyll feeding.</title>
        <authorList>
            <person name="Liu Y."/>
            <person name="Liu H."/>
            <person name="Wang H."/>
            <person name="Huang T."/>
            <person name="Liu B."/>
            <person name="Yang B."/>
            <person name="Yin L."/>
            <person name="Li B."/>
            <person name="Zhang Y."/>
            <person name="Zhang S."/>
            <person name="Jiang F."/>
            <person name="Zhang X."/>
            <person name="Ren Y."/>
            <person name="Wang B."/>
            <person name="Wang S."/>
            <person name="Lu Y."/>
            <person name="Wu K."/>
            <person name="Fan W."/>
            <person name="Wang G."/>
        </authorList>
    </citation>
    <scope>NUCLEOTIDE SEQUENCE</scope>
    <source>
        <strain evidence="15">12Hb</strain>
    </source>
</reference>
<organism evidence="15 16">
    <name type="scientific">Apolygus lucorum</name>
    <name type="common">Small green plant bug</name>
    <name type="synonym">Lygocoris lucorum</name>
    <dbReference type="NCBI Taxonomy" id="248454"/>
    <lineage>
        <taxon>Eukaryota</taxon>
        <taxon>Metazoa</taxon>
        <taxon>Ecdysozoa</taxon>
        <taxon>Arthropoda</taxon>
        <taxon>Hexapoda</taxon>
        <taxon>Insecta</taxon>
        <taxon>Pterygota</taxon>
        <taxon>Neoptera</taxon>
        <taxon>Paraneoptera</taxon>
        <taxon>Hemiptera</taxon>
        <taxon>Heteroptera</taxon>
        <taxon>Panheteroptera</taxon>
        <taxon>Cimicomorpha</taxon>
        <taxon>Miridae</taxon>
        <taxon>Mirini</taxon>
        <taxon>Apolygus</taxon>
    </lineage>
</organism>
<dbReference type="PROSITE" id="PS50025">
    <property type="entry name" value="LAM_G_DOMAIN"/>
    <property type="match status" value="3"/>
</dbReference>
<dbReference type="CDD" id="cd00110">
    <property type="entry name" value="LamG"/>
    <property type="match status" value="3"/>
</dbReference>
<dbReference type="GO" id="GO:0009653">
    <property type="term" value="P:anatomical structure morphogenesis"/>
    <property type="evidence" value="ECO:0007669"/>
    <property type="project" value="UniProtKB-ARBA"/>
</dbReference>
<dbReference type="Gene3D" id="3.30.60.30">
    <property type="match status" value="8"/>
</dbReference>
<feature type="transmembrane region" description="Helical" evidence="9">
    <location>
        <begin position="1784"/>
        <end position="1805"/>
    </location>
</feature>
<evidence type="ECO:0000256" key="9">
    <source>
        <dbReference type="SAM" id="Phobius"/>
    </source>
</evidence>
<evidence type="ECO:0000256" key="6">
    <source>
        <dbReference type="PROSITE-ProRule" id="PRU00460"/>
    </source>
</evidence>
<dbReference type="GO" id="GO:0048731">
    <property type="term" value="P:system development"/>
    <property type="evidence" value="ECO:0007669"/>
    <property type="project" value="UniProtKB-ARBA"/>
</dbReference>
<dbReference type="PROSITE" id="PS50027">
    <property type="entry name" value="EGF_LAM_2"/>
    <property type="match status" value="2"/>
</dbReference>
<feature type="disulfide bond" evidence="6">
    <location>
        <begin position="651"/>
        <end position="660"/>
    </location>
</feature>
<keyword evidence="6" id="KW-0424">Laminin EGF-like domain</keyword>
<dbReference type="SMART" id="SM00181">
    <property type="entry name" value="EGF"/>
    <property type="match status" value="6"/>
</dbReference>
<dbReference type="InterPro" id="IPR028927">
    <property type="entry name" value="Man-6-P_rcpt"/>
</dbReference>
<evidence type="ECO:0000256" key="10">
    <source>
        <dbReference type="SAM" id="SignalP"/>
    </source>
</evidence>
<dbReference type="InterPro" id="IPR002350">
    <property type="entry name" value="Kazal_dom"/>
</dbReference>
<sequence>MVASLGFVNFVAPCYLAAGGKDPCENVKCRPGARCVSSPTGEPSCKCPSSCPDYGDHSGSRPVCGADANDYKDLCSIYLASCKSENGVQLKYHGTCDPCAGVVCPDGQICLVTEGRIARCSCPDSCSFEGPPVCATDGQTYSNECYMRLEACRTRKQLSILYKESCSSGLNPCAGVQCDYGSFCMVSKEGKGICECPPPCEEVMRPVCGSDGLTYDSACHLKRKTCQEKSSIKLAYTGVCGANGPCTHKDCGPLAVCKQIGLIAECECVSCGSEYEPVCGSDGISYSNLCRLKREACLKNKHITVQYKGLCNGCETKKCEYHSTCVSDDNGEATCVCNSNCSVTVGEQVCGTDGQTYSSECQLKMTACQNKMNIQIQYKGDCESCAGVVCEYNAECAGGICVCPRDCTAAPIEQVCGSNLVTYDKPCDLQKRGCEMNDPSLEILFYGSCDRRSHRPPISVITTPLSIYMDKEDVCRDVRCDFDATCEPDAEGYPRCVCLFSCGEAKTGHEVCGSDLTLYPSACHMKAEACARQTDIRARPMELCHGMEVKPCSGDLPLKDPETGEDLDCGNGHNRQDCPTDYYCHQTSTFAKCCRKESGTYLKDCEDSWYGCCPDGKTPSQGPGNEGCPQDCGCNKIGSYSGWCDEGQCKCRPGVGGAKCDRCQSGYWGLPKISSGHRGCLPCGCSLFGSVREDCEQMTGKCVCKPGVRGDKCDTCTNPKHVLNPSGCVSADSTTPVPTSCSQVICYFGAVCEERDNRASCVCSATCPHSEKQQVVCGSDGQTYGSECHLLLYACKYQMDIAVVSLGACKDLEHSQGVTDSPSKRWTSYSLMASPLSKSTRHLLQDKYNLPGKTRDAYVIEGHVTSAAADLGSFLNDPCTYSEDCVSPNTKCQGGICQCAQGFVENAEKNQCIKEEIPSFTGKSWLRLRHMKAYHKFSLELEFKTFNLDGILFYAQQHQDGTGDFIALAIVNGYVMLSYNLGSGTVRVSSIVRLTLGEWHRAKVRRYQKDALLQVDSETPVPAQSQGSLVALDLSHFPFVGYVPTNHSRVFTNIGTEHGLVGCLRASHLEPEEDHLVGSCENNPCKNRPCQNGGTCSPIDGKASCLCPHNFTGQFCEELLNPCAYSVCAPDTSCRPFDGGGFRCDCSPEFDSNCHIGDPEIALLEEETLVLPRLEGVSRASSIEIWFKSFSPDGTLIFNSQSSHVGRGDYLSLVLDDGAPVFSYSLGGNPAVIRANETITVNTWHSIHVSRTDKEGTLRLDSGPIFRGRSGGDHFELNLEQPLYIGKPPMLDEGAPFSGAIQRFTVNGDRLYLASLIKTRLYEGEPCLAGACPLNQTCLPALREFKCTCGLGSSCSAEFPNGDEAVYFDGNTAVKYPRRLPKRNDTNYEDNSSLYEEYEEEVEEEEEEQVDEELAVDRELYDVFEDERRGTKLEMWIRTEQTDGPILLSKSPKIWGILVSEGRIVLSVRVQEKHISLSSKVKIDDGGWHHVVAVRRKRNIHLKVDQEPSIRMAVGTAISSAKRFWIGGCPSLPQGLPDVFYSRFKGSSGSENSEEPETVEKTKRADRNTPATPHLKPSPTYLGLCDKKFVVRSLPNGANDIFEMWAAVLLIAASASVINGEKFCTIFNTDGSKQDLFKQLHPLNGRNYSVTQGNVTYQLRWCDEVNSTQPNATVLKTEDKKIQVVGRLTKTDIVRIGNAWYVTFGDGDRNLADGHNETWKAFVEVQCQEKYENFSVLQPVNAAGFVWFQLYSNLVCLPPVTTPRPGPTPTPTPAPVPPEHTSKWTVFFMLIITAGICYLVIGMAYRRFVLGAKGLEQVPNYDFWRDPCGYTRDYCNRRDMRRNEPWSHSNLNDNVDEPLLHP</sequence>
<dbReference type="SUPFAM" id="SSF50911">
    <property type="entry name" value="Mannose 6-phosphate receptor domain"/>
    <property type="match status" value="1"/>
</dbReference>
<feature type="domain" description="Kazal-like" evidence="14">
    <location>
        <begin position="39"/>
        <end position="98"/>
    </location>
</feature>
<dbReference type="Pfam" id="PF02157">
    <property type="entry name" value="Man-6-P_recep"/>
    <property type="match status" value="2"/>
</dbReference>
<dbReference type="InterPro" id="IPR009011">
    <property type="entry name" value="Man6P_isomerase_rcpt-bd_dom_sf"/>
</dbReference>
<feature type="domain" description="Kazal-like" evidence="14">
    <location>
        <begin position="402"/>
        <end position="451"/>
    </location>
</feature>
<evidence type="ECO:0000313" key="15">
    <source>
        <dbReference type="EMBL" id="KAF6197895.1"/>
    </source>
</evidence>
<feature type="disulfide bond" evidence="6">
    <location>
        <begin position="685"/>
        <end position="702"/>
    </location>
</feature>
<comment type="caution">
    <text evidence="5">Lacks conserved residue(s) required for the propagation of feature annotation.</text>
</comment>
<keyword evidence="3" id="KW-0722">Serine protease inhibitor</keyword>
<dbReference type="InterPro" id="IPR003645">
    <property type="entry name" value="Fol_N"/>
</dbReference>
<accession>A0A8S9WR41</accession>
<proteinExistence type="predicted"/>
<evidence type="ECO:0008006" key="17">
    <source>
        <dbReference type="Google" id="ProtNLM"/>
    </source>
</evidence>
<dbReference type="CDD" id="cd00054">
    <property type="entry name" value="EGF_CA"/>
    <property type="match status" value="1"/>
</dbReference>
<feature type="compositionally biased region" description="Basic and acidic residues" evidence="8">
    <location>
        <begin position="1558"/>
        <end position="1567"/>
    </location>
</feature>
<dbReference type="GO" id="GO:0030154">
    <property type="term" value="P:cell differentiation"/>
    <property type="evidence" value="ECO:0007669"/>
    <property type="project" value="UniProtKB-KW"/>
</dbReference>
<feature type="signal peptide" evidence="10">
    <location>
        <begin position="1"/>
        <end position="19"/>
    </location>
</feature>
<dbReference type="PROSITE" id="PS01248">
    <property type="entry name" value="EGF_LAM_1"/>
    <property type="match status" value="1"/>
</dbReference>
<feature type="domain" description="Laminin EGF-like" evidence="13">
    <location>
        <begin position="632"/>
        <end position="682"/>
    </location>
</feature>
<dbReference type="EMBL" id="WIXP02000016">
    <property type="protein sequence ID" value="KAF6197895.1"/>
    <property type="molecule type" value="Genomic_DNA"/>
</dbReference>
<feature type="domain" description="Laminin G" evidence="11">
    <location>
        <begin position="1158"/>
        <end position="1327"/>
    </location>
</feature>
<dbReference type="InterPro" id="IPR009030">
    <property type="entry name" value="Growth_fac_rcpt_cys_sf"/>
</dbReference>
<keyword evidence="5" id="KW-0245">EGF-like domain</keyword>
<dbReference type="PANTHER" id="PTHR10913">
    <property type="entry name" value="FOLLISTATIN-RELATED"/>
    <property type="match status" value="1"/>
</dbReference>
<feature type="domain" description="Laminin EGF-like" evidence="13">
    <location>
        <begin position="683"/>
        <end position="730"/>
    </location>
</feature>
<evidence type="ECO:0000259" key="13">
    <source>
        <dbReference type="PROSITE" id="PS50027"/>
    </source>
</evidence>
<keyword evidence="1" id="KW-0646">Protease inhibitor</keyword>
<evidence type="ECO:0000313" key="16">
    <source>
        <dbReference type="Proteomes" id="UP000466442"/>
    </source>
</evidence>
<feature type="chain" id="PRO_5035818004" description="Agrin" evidence="10">
    <location>
        <begin position="20"/>
        <end position="1862"/>
    </location>
</feature>
<dbReference type="Pfam" id="PF07648">
    <property type="entry name" value="Kazal_2"/>
    <property type="match status" value="8"/>
</dbReference>
<dbReference type="SMART" id="SM00179">
    <property type="entry name" value="EGF_CA"/>
    <property type="match status" value="1"/>
</dbReference>
<dbReference type="SUPFAM" id="SSF57196">
    <property type="entry name" value="EGF/Laminin"/>
    <property type="match status" value="2"/>
</dbReference>
<dbReference type="Pfam" id="PF01683">
    <property type="entry name" value="EB"/>
    <property type="match status" value="1"/>
</dbReference>
<evidence type="ECO:0000259" key="14">
    <source>
        <dbReference type="PROSITE" id="PS51465"/>
    </source>
</evidence>
<keyword evidence="9" id="KW-0812">Transmembrane</keyword>
<evidence type="ECO:0000259" key="12">
    <source>
        <dbReference type="PROSITE" id="PS50026"/>
    </source>
</evidence>
<dbReference type="InterPro" id="IPR001791">
    <property type="entry name" value="Laminin_G"/>
</dbReference>
<evidence type="ECO:0000256" key="3">
    <source>
        <dbReference type="ARBA" id="ARBA00022900"/>
    </source>
</evidence>
<comment type="caution">
    <text evidence="15">The sequence shown here is derived from an EMBL/GenBank/DDBJ whole genome shotgun (WGS) entry which is preliminary data.</text>
</comment>
<dbReference type="SMART" id="SM00274">
    <property type="entry name" value="FOLN"/>
    <property type="match status" value="9"/>
</dbReference>
<keyword evidence="7" id="KW-0175">Coiled coil</keyword>
<evidence type="ECO:0000256" key="1">
    <source>
        <dbReference type="ARBA" id="ARBA00022690"/>
    </source>
</evidence>
<dbReference type="Gene3D" id="2.10.25.10">
    <property type="entry name" value="Laminin"/>
    <property type="match status" value="3"/>
</dbReference>
<dbReference type="Proteomes" id="UP000466442">
    <property type="component" value="Linkage Group LG16"/>
</dbReference>
<keyword evidence="16" id="KW-1185">Reference proteome</keyword>
<dbReference type="InterPro" id="IPR050653">
    <property type="entry name" value="Prot_Inhib_GrowthFact_Antg"/>
</dbReference>
<feature type="domain" description="Kazal-like" evidence="14">
    <location>
        <begin position="336"/>
        <end position="384"/>
    </location>
</feature>
<keyword evidence="4 5" id="KW-1015">Disulfide bond</keyword>
<dbReference type="InterPro" id="IPR002049">
    <property type="entry name" value="LE_dom"/>
</dbReference>
<dbReference type="SUPFAM" id="SSF100895">
    <property type="entry name" value="Kazal-type serine protease inhibitors"/>
    <property type="match status" value="8"/>
</dbReference>
<dbReference type="SUPFAM" id="SSF57184">
    <property type="entry name" value="Growth factor receptor domain"/>
    <property type="match status" value="1"/>
</dbReference>
<keyword evidence="2" id="KW-0221">Differentiation</keyword>
<feature type="domain" description="Laminin G" evidence="11">
    <location>
        <begin position="1411"/>
        <end position="1585"/>
    </location>
</feature>
<feature type="domain" description="Kazal-like" evidence="14">
    <location>
        <begin position="188"/>
        <end position="242"/>
    </location>
</feature>
<dbReference type="InterPro" id="IPR000742">
    <property type="entry name" value="EGF"/>
</dbReference>
<protein>
    <recommendedName>
        <fullName evidence="17">Agrin</fullName>
    </recommendedName>
</protein>
<feature type="region of interest" description="Disordered" evidence="8">
    <location>
        <begin position="1547"/>
        <end position="1577"/>
    </location>
</feature>
<keyword evidence="9" id="KW-1133">Transmembrane helix</keyword>
<dbReference type="GO" id="GO:0005509">
    <property type="term" value="F:calcium ion binding"/>
    <property type="evidence" value="ECO:0007669"/>
    <property type="project" value="InterPro"/>
</dbReference>
<name>A0A8S9WR41_APOLU</name>
<feature type="domain" description="EGF-like" evidence="12">
    <location>
        <begin position="1119"/>
        <end position="1155"/>
    </location>
</feature>
<feature type="disulfide bond" evidence="6">
    <location>
        <begin position="683"/>
        <end position="695"/>
    </location>
</feature>
<dbReference type="SMART" id="SM00282">
    <property type="entry name" value="LamG"/>
    <property type="match status" value="3"/>
</dbReference>
<dbReference type="SMART" id="SM00180">
    <property type="entry name" value="EGF_Lam"/>
    <property type="match status" value="2"/>
</dbReference>
<dbReference type="InterPro" id="IPR013320">
    <property type="entry name" value="ConA-like_dom_sf"/>
</dbReference>
<dbReference type="Pfam" id="PF02210">
    <property type="entry name" value="Laminin_G_2"/>
    <property type="match status" value="3"/>
</dbReference>
<dbReference type="CDD" id="cd00104">
    <property type="entry name" value="KAZAL_FS"/>
    <property type="match status" value="5"/>
</dbReference>
<dbReference type="PROSITE" id="PS00022">
    <property type="entry name" value="EGF_1"/>
    <property type="match status" value="1"/>
</dbReference>
<evidence type="ECO:0000256" key="7">
    <source>
        <dbReference type="SAM" id="Coils"/>
    </source>
</evidence>
<dbReference type="OrthoDB" id="88467at2759"/>
<evidence type="ECO:0000256" key="4">
    <source>
        <dbReference type="ARBA" id="ARBA00023157"/>
    </source>
</evidence>
<evidence type="ECO:0000259" key="11">
    <source>
        <dbReference type="PROSITE" id="PS50025"/>
    </source>
</evidence>
<evidence type="ECO:0000256" key="2">
    <source>
        <dbReference type="ARBA" id="ARBA00022782"/>
    </source>
</evidence>
<dbReference type="SUPFAM" id="SSF49899">
    <property type="entry name" value="Concanavalin A-like lectins/glucanases"/>
    <property type="match status" value="3"/>
</dbReference>
<feature type="domain" description="Kazal-like" evidence="14">
    <location>
        <begin position="762"/>
        <end position="811"/>
    </location>
</feature>
<gene>
    <name evidence="15" type="ORF">GE061_007637</name>
</gene>
<dbReference type="PROSITE" id="PS51465">
    <property type="entry name" value="KAZAL_2"/>
    <property type="match status" value="7"/>
</dbReference>
<feature type="domain" description="Laminin G" evidence="11">
    <location>
        <begin position="915"/>
        <end position="1096"/>
    </location>
</feature>
<dbReference type="InterPro" id="IPR036058">
    <property type="entry name" value="Kazal_dom_sf"/>
</dbReference>
<dbReference type="Pfam" id="PF00053">
    <property type="entry name" value="EGF_laminin"/>
    <property type="match status" value="2"/>
</dbReference>
<dbReference type="InterPro" id="IPR001881">
    <property type="entry name" value="EGF-like_Ca-bd_dom"/>
</dbReference>
<dbReference type="PROSITE" id="PS50026">
    <property type="entry name" value="EGF_3"/>
    <property type="match status" value="2"/>
</dbReference>
<keyword evidence="10" id="KW-0732">Signal</keyword>
<feature type="disulfide bond" evidence="5">
    <location>
        <begin position="1107"/>
        <end position="1116"/>
    </location>
</feature>
<dbReference type="SMART" id="SM00280">
    <property type="entry name" value="KAZAL"/>
    <property type="match status" value="8"/>
</dbReference>
<dbReference type="GO" id="GO:0048513">
    <property type="term" value="P:animal organ development"/>
    <property type="evidence" value="ECO:0007669"/>
    <property type="project" value="UniProtKB-ARBA"/>
</dbReference>
<feature type="domain" description="Kazal-like" evidence="14">
    <location>
        <begin position="114"/>
        <end position="168"/>
    </location>
</feature>
<feature type="domain" description="EGF-like" evidence="12">
    <location>
        <begin position="1081"/>
        <end position="1117"/>
    </location>
</feature>
<feature type="domain" description="Kazal-like" evidence="14">
    <location>
        <begin position="267"/>
        <end position="313"/>
    </location>
</feature>
<feature type="disulfide bond" evidence="6">
    <location>
        <begin position="704"/>
        <end position="713"/>
    </location>
</feature>
<dbReference type="FunFam" id="3.30.60.30:FF:000024">
    <property type="entry name" value="Transmembrane agrin"/>
    <property type="match status" value="3"/>
</dbReference>
<keyword evidence="9" id="KW-0472">Membrane</keyword>